<dbReference type="SUPFAM" id="SSF103473">
    <property type="entry name" value="MFS general substrate transporter"/>
    <property type="match status" value="1"/>
</dbReference>
<dbReference type="PANTHER" id="PTHR23294">
    <property type="entry name" value="ET TRANSLATION PRODUCT-RELATED"/>
    <property type="match status" value="1"/>
</dbReference>
<dbReference type="AlphaFoldDB" id="A0A4P9ZVX1"/>
<dbReference type="EMBL" id="ML002451">
    <property type="protein sequence ID" value="RKP37747.1"/>
    <property type="molecule type" value="Genomic_DNA"/>
</dbReference>
<reference evidence="7" key="1">
    <citation type="journal article" date="2018" name="Nat. Microbiol.">
        <title>Leveraging single-cell genomics to expand the fungal tree of life.</title>
        <authorList>
            <person name="Ahrendt S.R."/>
            <person name="Quandt C.A."/>
            <person name="Ciobanu D."/>
            <person name="Clum A."/>
            <person name="Salamov A."/>
            <person name="Andreopoulos B."/>
            <person name="Cheng J.F."/>
            <person name="Woyke T."/>
            <person name="Pelin A."/>
            <person name="Henrissat B."/>
            <person name="Reynolds N.K."/>
            <person name="Benny G.L."/>
            <person name="Smith M.E."/>
            <person name="James T.Y."/>
            <person name="Grigoriev I.V."/>
        </authorList>
    </citation>
    <scope>NUCLEOTIDE SEQUENCE [LARGE SCALE GENOMIC DNA]</scope>
    <source>
        <strain evidence="7">RSA 468</strain>
    </source>
</reference>
<accession>A0A4P9ZVX1</accession>
<evidence type="ECO:0008006" key="8">
    <source>
        <dbReference type="Google" id="ProtNLM"/>
    </source>
</evidence>
<evidence type="ECO:0000313" key="7">
    <source>
        <dbReference type="Proteomes" id="UP000268162"/>
    </source>
</evidence>
<dbReference type="InterPro" id="IPR011701">
    <property type="entry name" value="MFS"/>
</dbReference>
<feature type="transmembrane region" description="Helical" evidence="5">
    <location>
        <begin position="20"/>
        <end position="44"/>
    </location>
</feature>
<dbReference type="InterPro" id="IPR036259">
    <property type="entry name" value="MFS_trans_sf"/>
</dbReference>
<feature type="transmembrane region" description="Helical" evidence="5">
    <location>
        <begin position="145"/>
        <end position="166"/>
    </location>
</feature>
<dbReference type="Gene3D" id="1.20.1250.20">
    <property type="entry name" value="MFS general substrate transporter like domains"/>
    <property type="match status" value="1"/>
</dbReference>
<feature type="transmembrane region" description="Helical" evidence="5">
    <location>
        <begin position="340"/>
        <end position="363"/>
    </location>
</feature>
<dbReference type="GO" id="GO:0022857">
    <property type="term" value="F:transmembrane transporter activity"/>
    <property type="evidence" value="ECO:0007669"/>
    <property type="project" value="InterPro"/>
</dbReference>
<evidence type="ECO:0000313" key="6">
    <source>
        <dbReference type="EMBL" id="RKP37747.1"/>
    </source>
</evidence>
<keyword evidence="2 5" id="KW-0812">Transmembrane</keyword>
<feature type="transmembrane region" description="Helical" evidence="5">
    <location>
        <begin position="82"/>
        <end position="99"/>
    </location>
</feature>
<feature type="transmembrane region" description="Helical" evidence="5">
    <location>
        <begin position="178"/>
        <end position="198"/>
    </location>
</feature>
<evidence type="ECO:0000256" key="5">
    <source>
        <dbReference type="SAM" id="Phobius"/>
    </source>
</evidence>
<organism evidence="6 7">
    <name type="scientific">Dimargaris cristalligena</name>
    <dbReference type="NCBI Taxonomy" id="215637"/>
    <lineage>
        <taxon>Eukaryota</taxon>
        <taxon>Fungi</taxon>
        <taxon>Fungi incertae sedis</taxon>
        <taxon>Zoopagomycota</taxon>
        <taxon>Kickxellomycotina</taxon>
        <taxon>Dimargaritomycetes</taxon>
        <taxon>Dimargaritales</taxon>
        <taxon>Dimargaritaceae</taxon>
        <taxon>Dimargaris</taxon>
    </lineage>
</organism>
<sequence length="450" mass="49017">MSLSLPGRVGRKIHDADFQIFILSVIILFTYGMYIAITTIGGGGQDNFAAASYSNLAVNATAAFFGFFAGGIVNYLGPRLSTVISGVPFALYTGSLLAYTQIQNSGFVIASGALVGFGTVIMWTTQGLFSLTYPGEGSKGMSLGFFHVMYSLSGVIAGAIALGLNFQMENRGLTAPTYVVFIVLAVIGLALTVLLVPAEAVRRSDQTHVQHVHFPGWRAELMALGRAFLNRRMLLAAPYMIITQWQAPYQFNGYNGSLFSIRSRGANLMFYRLSSIVASLVYGHLLDKPTWTVKRRGAVATLILVVCLVGSWIGALKVQWHYPPDEPSPYMDLSEGRYWAVWPIFVVWGFIDIGLNMTAFWLIGCFTSDTSEVSMMTGAFLAWQAIGGTIAWNIDAAGVDYRYQGIITISAVMLGFVSLGLSVSKLPDSQHYESKDMSNIRIAILLNVNV</sequence>
<dbReference type="Proteomes" id="UP000268162">
    <property type="component" value="Unassembled WGS sequence"/>
</dbReference>
<keyword evidence="4 5" id="KW-0472">Membrane</keyword>
<keyword evidence="3 5" id="KW-1133">Transmembrane helix</keyword>
<dbReference type="PANTHER" id="PTHR23294:SF59">
    <property type="entry name" value="UNC93-LIKE PROTEIN C922.05C"/>
    <property type="match status" value="1"/>
</dbReference>
<feature type="transmembrane region" description="Helical" evidence="5">
    <location>
        <begin position="298"/>
        <end position="320"/>
    </location>
</feature>
<evidence type="ECO:0000256" key="2">
    <source>
        <dbReference type="ARBA" id="ARBA00022692"/>
    </source>
</evidence>
<feature type="transmembrane region" description="Helical" evidence="5">
    <location>
        <begin position="56"/>
        <end position="76"/>
    </location>
</feature>
<evidence type="ECO:0000256" key="4">
    <source>
        <dbReference type="ARBA" id="ARBA00023136"/>
    </source>
</evidence>
<dbReference type="InterPro" id="IPR051617">
    <property type="entry name" value="UNC-93-like_regulator"/>
</dbReference>
<evidence type="ECO:0000256" key="3">
    <source>
        <dbReference type="ARBA" id="ARBA00022989"/>
    </source>
</evidence>
<dbReference type="Pfam" id="PF07690">
    <property type="entry name" value="MFS_1"/>
    <property type="match status" value="1"/>
</dbReference>
<feature type="transmembrane region" description="Helical" evidence="5">
    <location>
        <begin position="375"/>
        <end position="394"/>
    </location>
</feature>
<name>A0A4P9ZVX1_9FUNG</name>
<feature type="transmembrane region" description="Helical" evidence="5">
    <location>
        <begin position="268"/>
        <end position="286"/>
    </location>
</feature>
<proteinExistence type="predicted"/>
<gene>
    <name evidence="6" type="ORF">BJ085DRAFT_30841</name>
</gene>
<feature type="transmembrane region" description="Helical" evidence="5">
    <location>
        <begin position="406"/>
        <end position="424"/>
    </location>
</feature>
<evidence type="ECO:0000256" key="1">
    <source>
        <dbReference type="ARBA" id="ARBA00004141"/>
    </source>
</evidence>
<keyword evidence="7" id="KW-1185">Reference proteome</keyword>
<dbReference type="GO" id="GO:0016020">
    <property type="term" value="C:membrane"/>
    <property type="evidence" value="ECO:0007669"/>
    <property type="project" value="UniProtKB-SubCell"/>
</dbReference>
<protein>
    <recommendedName>
        <fullName evidence="8">Major facilitator superfamily domain-containing protein</fullName>
    </recommendedName>
</protein>
<feature type="transmembrane region" description="Helical" evidence="5">
    <location>
        <begin position="106"/>
        <end position="125"/>
    </location>
</feature>
<comment type="subcellular location">
    <subcellularLocation>
        <location evidence="1">Membrane</location>
        <topology evidence="1">Multi-pass membrane protein</topology>
    </subcellularLocation>
</comment>